<evidence type="ECO:0000313" key="2">
    <source>
        <dbReference type="Proteomes" id="UP000005442"/>
    </source>
</evidence>
<dbReference type="InterPro" id="IPR006917">
    <property type="entry name" value="SOUL_heme-bd"/>
</dbReference>
<evidence type="ECO:0000313" key="1">
    <source>
        <dbReference type="EMBL" id="AEV71654.1"/>
    </source>
</evidence>
<dbReference type="SUPFAM" id="SSF55136">
    <property type="entry name" value="Probable bacterial effector-binding domain"/>
    <property type="match status" value="1"/>
</dbReference>
<sequence length="217" mass="23948">MKLIDIPGQVAESLLSIVGIRVGTEEPHYLSTELTDGVVIRRYGPRIAAETTVAGDEDRARNIGFRRLAGYIFGANHRDETIAMTAPVGQQSADTIAMTAPVAQSRTADDKWVIRFFMPSKWSMETLPEPDDDKVKLVPVSGETVAVLRFSGDRSPQAVAHHVEQLRKILLDNDIEVAGDPVAWFYDPPWTLPFRRRNEVAIPITPGESGAQTNRDG</sequence>
<dbReference type="eggNOG" id="COG3449">
    <property type="taxonomic scope" value="Bacteria"/>
</dbReference>
<gene>
    <name evidence="1" type="ordered locus">MycrhN_1028</name>
</gene>
<dbReference type="InterPro" id="IPR011256">
    <property type="entry name" value="Reg_factor_effector_dom_sf"/>
</dbReference>
<dbReference type="EMBL" id="CP003169">
    <property type="protein sequence ID" value="AEV71654.1"/>
    <property type="molecule type" value="Genomic_DNA"/>
</dbReference>
<organism evidence="1 2">
    <name type="scientific">Mycolicibacterium rhodesiae (strain NBB3)</name>
    <name type="common">Mycobacterium rhodesiae</name>
    <dbReference type="NCBI Taxonomy" id="710685"/>
    <lineage>
        <taxon>Bacteria</taxon>
        <taxon>Bacillati</taxon>
        <taxon>Actinomycetota</taxon>
        <taxon>Actinomycetes</taxon>
        <taxon>Mycobacteriales</taxon>
        <taxon>Mycobacteriaceae</taxon>
        <taxon>Mycolicibacterium</taxon>
    </lineage>
</organism>
<dbReference type="PANTHER" id="PTHR11220:SF58">
    <property type="entry name" value="SOUL HEME-BINDING FAMILY PROTEIN"/>
    <property type="match status" value="1"/>
</dbReference>
<dbReference type="PATRIC" id="fig|710685.3.peg.1037"/>
<proteinExistence type="predicted"/>
<protein>
    <submittedName>
        <fullName evidence="1">SOUL heme-binding protein</fullName>
    </submittedName>
</protein>
<dbReference type="Gene3D" id="3.20.80.10">
    <property type="entry name" value="Regulatory factor, effector binding domain"/>
    <property type="match status" value="1"/>
</dbReference>
<name>G8RU01_MYCRN</name>
<dbReference type="KEGG" id="mrh:MycrhN_1028"/>
<dbReference type="Pfam" id="PF04832">
    <property type="entry name" value="SOUL"/>
    <property type="match status" value="1"/>
</dbReference>
<dbReference type="AlphaFoldDB" id="G8RU01"/>
<accession>G8RU01</accession>
<dbReference type="PANTHER" id="PTHR11220">
    <property type="entry name" value="HEME-BINDING PROTEIN-RELATED"/>
    <property type="match status" value="1"/>
</dbReference>
<reference evidence="1 2" key="1">
    <citation type="submission" date="2011-12" db="EMBL/GenBank/DDBJ databases">
        <title>Complete sequence of Mycobacterium rhodesiae NBB3.</title>
        <authorList>
            <consortium name="US DOE Joint Genome Institute"/>
            <person name="Lucas S."/>
            <person name="Han J."/>
            <person name="Lapidus A."/>
            <person name="Cheng J.-F."/>
            <person name="Goodwin L."/>
            <person name="Pitluck S."/>
            <person name="Peters L."/>
            <person name="Mikhailova N."/>
            <person name="Gu W."/>
            <person name="Detter J.C."/>
            <person name="Han C."/>
            <person name="Tapia R."/>
            <person name="Land M."/>
            <person name="Hauser L."/>
            <person name="Kyrpides N."/>
            <person name="Ivanova N."/>
            <person name="Pagani I."/>
            <person name="Mattes T."/>
            <person name="Holmes A."/>
            <person name="Rutledge P."/>
            <person name="Paulsen I."/>
            <person name="Coleman N."/>
            <person name="Woyke T."/>
        </authorList>
    </citation>
    <scope>NUCLEOTIDE SEQUENCE [LARGE SCALE GENOMIC DNA]</scope>
    <source>
        <strain evidence="1 2">NBB3</strain>
    </source>
</reference>
<dbReference type="Proteomes" id="UP000005442">
    <property type="component" value="Chromosome"/>
</dbReference>
<dbReference type="HOGENOM" id="CLU_068699_0_0_11"/>
<keyword evidence="2" id="KW-1185">Reference proteome</keyword>
<dbReference type="STRING" id="710685.MycrhN_1028"/>
<dbReference type="OrthoDB" id="2156220at2"/>
<dbReference type="RefSeq" id="WP_014209469.1">
    <property type="nucleotide sequence ID" value="NC_016604.1"/>
</dbReference>